<keyword evidence="3" id="KW-1185">Reference proteome</keyword>
<dbReference type="InterPro" id="IPR052487">
    <property type="entry name" value="Galactose-binding_lectin"/>
</dbReference>
<comment type="caution">
    <text evidence="2">The sequence shown here is derived from an EMBL/GenBank/DDBJ whole genome shotgun (WGS) entry which is preliminary data.</text>
</comment>
<protein>
    <recommendedName>
        <fullName evidence="1">Peptidase metallopeptidase domain-containing protein</fullName>
    </recommendedName>
</protein>
<dbReference type="InterPro" id="IPR024079">
    <property type="entry name" value="MetalloPept_cat_dom_sf"/>
</dbReference>
<dbReference type="GO" id="GO:0098609">
    <property type="term" value="P:cell-cell adhesion"/>
    <property type="evidence" value="ECO:0007669"/>
    <property type="project" value="TreeGrafter"/>
</dbReference>
<gene>
    <name evidence="2" type="ORF">TWF730_000123</name>
</gene>
<dbReference type="Pfam" id="PF01400">
    <property type="entry name" value="Astacin"/>
    <property type="match status" value="1"/>
</dbReference>
<dbReference type="AlphaFoldDB" id="A0AAV9VKU1"/>
<dbReference type="Pfam" id="PF09458">
    <property type="entry name" value="H_lectin"/>
    <property type="match status" value="3"/>
</dbReference>
<dbReference type="Gene3D" id="2.60.40.2080">
    <property type="match status" value="3"/>
</dbReference>
<accession>A0AAV9VKU1</accession>
<organism evidence="2 3">
    <name type="scientific">Orbilia blumenaviensis</name>
    <dbReference type="NCBI Taxonomy" id="1796055"/>
    <lineage>
        <taxon>Eukaryota</taxon>
        <taxon>Fungi</taxon>
        <taxon>Dikarya</taxon>
        <taxon>Ascomycota</taxon>
        <taxon>Pezizomycotina</taxon>
        <taxon>Orbiliomycetes</taxon>
        <taxon>Orbiliales</taxon>
        <taxon>Orbiliaceae</taxon>
        <taxon>Orbilia</taxon>
    </lineage>
</organism>
<sequence length="564" mass="63164">MSSSDDPPYFCAQMFLPSELAEEGIRKAIEKNPGNELLSPGMPIPAASDIIPAFDMGPSGPGYRAPALALFVGKRWKNGQTLRVRFLDLGTPYIRSKVKQYANVWSEYANIYFKFVDSGYANIRVTFNPKGGSWSYVGTDAEVKSQDEPTMNFGWFNDNTPEESFSRTVTHEFGHAIGCVHEHSQPKAEIQWNKEFIYNHYAGVGWDRDTVDFNIFSRYTTEEVESTEFDSTSIMQYPIYPGFTTNGFVLLPNTRLSQKDKEFIRKMYPMNSSIPSPFTAVSGTAARNLEVGTFNTISAQRGQSTSSLSRNTKGRLAIINFSNHYDDAPELVMGLNLLNFENSQKLRILPSVGTVRSRQAMLNLKSWNNATQDASGLSWLLLPPGNKEFQWGTFTTKQARTEEAISFSNQYSSDPRVLVFFTTLDIDKSANCCIDTYPSEVTTRGFKLNIETWSNTKLLECGVSWVALPAGEDIASGTFNTDDIRASDNLRPNTRGKVAFRAGFTKPPKSLFLALNMLNMEKDTETRIRLYASNITKDEMDWHIDSWGNTTLYAAAATFIAIGS</sequence>
<dbReference type="Proteomes" id="UP001373714">
    <property type="component" value="Unassembled WGS sequence"/>
</dbReference>
<dbReference type="Gene3D" id="3.40.390.10">
    <property type="entry name" value="Collagenase (Catalytic Domain)"/>
    <property type="match status" value="1"/>
</dbReference>
<dbReference type="InterPro" id="IPR037221">
    <property type="entry name" value="H-type_lectin_dom_sf"/>
</dbReference>
<dbReference type="InterPro" id="IPR019019">
    <property type="entry name" value="H-type_lectin_domain"/>
</dbReference>
<dbReference type="SMART" id="SM00235">
    <property type="entry name" value="ZnMc"/>
    <property type="match status" value="1"/>
</dbReference>
<dbReference type="EMBL" id="JAVHNS010000001">
    <property type="protein sequence ID" value="KAK6362668.1"/>
    <property type="molecule type" value="Genomic_DNA"/>
</dbReference>
<dbReference type="SUPFAM" id="SSF55486">
    <property type="entry name" value="Metalloproteases ('zincins'), catalytic domain"/>
    <property type="match status" value="1"/>
</dbReference>
<proteinExistence type="predicted"/>
<evidence type="ECO:0000313" key="3">
    <source>
        <dbReference type="Proteomes" id="UP001373714"/>
    </source>
</evidence>
<dbReference type="InterPro" id="IPR006026">
    <property type="entry name" value="Peptidase_Metallo"/>
</dbReference>
<dbReference type="GO" id="GO:0004222">
    <property type="term" value="F:metalloendopeptidase activity"/>
    <property type="evidence" value="ECO:0007669"/>
    <property type="project" value="InterPro"/>
</dbReference>
<dbReference type="GO" id="GO:0070492">
    <property type="term" value="F:oligosaccharide binding"/>
    <property type="evidence" value="ECO:0007669"/>
    <property type="project" value="TreeGrafter"/>
</dbReference>
<dbReference type="GO" id="GO:0046871">
    <property type="term" value="F:N-acetylgalactosamine binding"/>
    <property type="evidence" value="ECO:0007669"/>
    <property type="project" value="TreeGrafter"/>
</dbReference>
<evidence type="ECO:0000313" key="2">
    <source>
        <dbReference type="EMBL" id="KAK6362668.1"/>
    </source>
</evidence>
<dbReference type="GO" id="GO:0030247">
    <property type="term" value="F:polysaccharide binding"/>
    <property type="evidence" value="ECO:0007669"/>
    <property type="project" value="TreeGrafter"/>
</dbReference>
<dbReference type="GO" id="GO:0009986">
    <property type="term" value="C:cell surface"/>
    <property type="evidence" value="ECO:0007669"/>
    <property type="project" value="TreeGrafter"/>
</dbReference>
<evidence type="ECO:0000259" key="1">
    <source>
        <dbReference type="SMART" id="SM00235"/>
    </source>
</evidence>
<dbReference type="GO" id="GO:0008270">
    <property type="term" value="F:zinc ion binding"/>
    <property type="evidence" value="ECO:0007669"/>
    <property type="project" value="InterPro"/>
</dbReference>
<dbReference type="CDD" id="cd04327">
    <property type="entry name" value="ZnMc_MMP_like_3"/>
    <property type="match status" value="1"/>
</dbReference>
<dbReference type="PANTHER" id="PTHR46938">
    <property type="entry name" value="DISCOIDIN-1 SUBUNIT A-RELATED-RELATED"/>
    <property type="match status" value="1"/>
</dbReference>
<dbReference type="GO" id="GO:0098636">
    <property type="term" value="C:protein complex involved in cell adhesion"/>
    <property type="evidence" value="ECO:0007669"/>
    <property type="project" value="TreeGrafter"/>
</dbReference>
<dbReference type="InterPro" id="IPR001506">
    <property type="entry name" value="Peptidase_M12A"/>
</dbReference>
<feature type="domain" description="Peptidase metallopeptidase" evidence="1">
    <location>
        <begin position="72"/>
        <end position="217"/>
    </location>
</feature>
<dbReference type="GO" id="GO:0006508">
    <property type="term" value="P:proteolysis"/>
    <property type="evidence" value="ECO:0007669"/>
    <property type="project" value="InterPro"/>
</dbReference>
<dbReference type="SUPFAM" id="SSF141086">
    <property type="entry name" value="Agglutinin HPA-like"/>
    <property type="match status" value="3"/>
</dbReference>
<reference evidence="2 3" key="1">
    <citation type="submission" date="2019-10" db="EMBL/GenBank/DDBJ databases">
        <authorList>
            <person name="Palmer J.M."/>
        </authorList>
    </citation>
    <scope>NUCLEOTIDE SEQUENCE [LARGE SCALE GENOMIC DNA]</scope>
    <source>
        <strain evidence="2 3">TWF730</strain>
    </source>
</reference>
<name>A0AAV9VKU1_9PEZI</name>